<name>A0A9X4KPL6_9BACL</name>
<protein>
    <submittedName>
        <fullName evidence="1">YolD-like family protein</fullName>
    </submittedName>
</protein>
<gene>
    <name evidence="1" type="ORF">OMP40_02545</name>
</gene>
<dbReference type="EMBL" id="JAPDIA010000001">
    <property type="protein sequence ID" value="MDG0808412.1"/>
    <property type="molecule type" value="Genomic_DNA"/>
</dbReference>
<dbReference type="AlphaFoldDB" id="A0A9X4KPL6"/>
<sequence>MKEVHHARSKKSRVKKYKAKRPTRDEFELEELGERLVEAMQEESTVVLTIWDEPEPVRGRIVKLDARTRLVHVQTLEKLAKLPFLDIMRIEHPRD</sequence>
<dbReference type="Pfam" id="PF08863">
    <property type="entry name" value="YolD"/>
    <property type="match status" value="1"/>
</dbReference>
<dbReference type="InterPro" id="IPR014962">
    <property type="entry name" value="YolD"/>
</dbReference>
<evidence type="ECO:0000313" key="1">
    <source>
        <dbReference type="EMBL" id="MDG0808412.1"/>
    </source>
</evidence>
<organism evidence="1 2">
    <name type="scientific">Cohnella rhizosphaerae</name>
    <dbReference type="NCBI Taxonomy" id="1457232"/>
    <lineage>
        <taxon>Bacteria</taxon>
        <taxon>Bacillati</taxon>
        <taxon>Bacillota</taxon>
        <taxon>Bacilli</taxon>
        <taxon>Bacillales</taxon>
        <taxon>Paenibacillaceae</taxon>
        <taxon>Cohnella</taxon>
    </lineage>
</organism>
<accession>A0A9X4KPL6</accession>
<dbReference type="RefSeq" id="WP_277528871.1">
    <property type="nucleotide sequence ID" value="NZ_JAPDIA010000001.1"/>
</dbReference>
<dbReference type="Proteomes" id="UP001153404">
    <property type="component" value="Unassembled WGS sequence"/>
</dbReference>
<reference evidence="1" key="1">
    <citation type="submission" date="2022-10" db="EMBL/GenBank/DDBJ databases">
        <title>Comparative genomic analysis of Cohnella hashimotonis sp. nov., isolated from the International Space Station.</title>
        <authorList>
            <person name="Simpson A."/>
            <person name="Venkateswaran K."/>
        </authorList>
    </citation>
    <scope>NUCLEOTIDE SEQUENCE</scope>
    <source>
        <strain evidence="1">DSM 28161</strain>
    </source>
</reference>
<proteinExistence type="predicted"/>
<evidence type="ECO:0000313" key="2">
    <source>
        <dbReference type="Proteomes" id="UP001153404"/>
    </source>
</evidence>
<comment type="caution">
    <text evidence="1">The sequence shown here is derived from an EMBL/GenBank/DDBJ whole genome shotgun (WGS) entry which is preliminary data.</text>
</comment>
<keyword evidence="2" id="KW-1185">Reference proteome</keyword>